<dbReference type="Proteomes" id="UP000228930">
    <property type="component" value="Unassembled WGS sequence"/>
</dbReference>
<dbReference type="Gene3D" id="1.10.287.950">
    <property type="entry name" value="Methyl-accepting chemotaxis protein"/>
    <property type="match status" value="1"/>
</dbReference>
<dbReference type="InterPro" id="IPR004090">
    <property type="entry name" value="Chemotax_Me-accpt_rcpt"/>
</dbReference>
<dbReference type="SMART" id="SM00283">
    <property type="entry name" value="MA"/>
    <property type="match status" value="1"/>
</dbReference>
<evidence type="ECO:0000259" key="5">
    <source>
        <dbReference type="PROSITE" id="PS50111"/>
    </source>
</evidence>
<protein>
    <recommendedName>
        <fullName evidence="5">Methyl-accepting transducer domain-containing protein</fullName>
    </recommendedName>
</protein>
<dbReference type="GO" id="GO:0016020">
    <property type="term" value="C:membrane"/>
    <property type="evidence" value="ECO:0007669"/>
    <property type="project" value="InterPro"/>
</dbReference>
<dbReference type="PROSITE" id="PS50111">
    <property type="entry name" value="CHEMOTAXIS_TRANSDUC_2"/>
    <property type="match status" value="1"/>
</dbReference>
<comment type="similarity">
    <text evidence="2">Belongs to the methyl-accepting chemotaxis (MCP) protein family.</text>
</comment>
<organism evidence="6 7">
    <name type="scientific">Bradyrhizobium nitroreducens</name>
    <dbReference type="NCBI Taxonomy" id="709803"/>
    <lineage>
        <taxon>Bacteria</taxon>
        <taxon>Pseudomonadati</taxon>
        <taxon>Pseudomonadota</taxon>
        <taxon>Alphaproteobacteria</taxon>
        <taxon>Hyphomicrobiales</taxon>
        <taxon>Nitrobacteraceae</taxon>
        <taxon>Bradyrhizobium</taxon>
    </lineage>
</organism>
<dbReference type="GO" id="GO:0004888">
    <property type="term" value="F:transmembrane signaling receptor activity"/>
    <property type="evidence" value="ECO:0007669"/>
    <property type="project" value="InterPro"/>
</dbReference>
<accession>A0A2M6UMG1</accession>
<evidence type="ECO:0000256" key="4">
    <source>
        <dbReference type="SAM" id="MobiDB-lite"/>
    </source>
</evidence>
<dbReference type="PANTHER" id="PTHR32089:SF112">
    <property type="entry name" value="LYSOZYME-LIKE PROTEIN-RELATED"/>
    <property type="match status" value="1"/>
</dbReference>
<dbReference type="InterPro" id="IPR004089">
    <property type="entry name" value="MCPsignal_dom"/>
</dbReference>
<evidence type="ECO:0000313" key="6">
    <source>
        <dbReference type="EMBL" id="PIT05761.1"/>
    </source>
</evidence>
<feature type="compositionally biased region" description="Basic and acidic residues" evidence="4">
    <location>
        <begin position="171"/>
        <end position="187"/>
    </location>
</feature>
<dbReference type="PANTHER" id="PTHR32089">
    <property type="entry name" value="METHYL-ACCEPTING CHEMOTAXIS PROTEIN MCPB"/>
    <property type="match status" value="1"/>
</dbReference>
<keyword evidence="7" id="KW-1185">Reference proteome</keyword>
<evidence type="ECO:0000256" key="2">
    <source>
        <dbReference type="ARBA" id="ARBA00029447"/>
    </source>
</evidence>
<reference evidence="6 7" key="1">
    <citation type="submission" date="2015-06" db="EMBL/GenBank/DDBJ databases">
        <title>Comparative genome analysis of nirS-carrying Bradyrhizobium sp. strains.</title>
        <authorList>
            <person name="Ishii S."/>
            <person name="Jang J."/>
            <person name="Nishizawa T."/>
            <person name="Senoo K."/>
        </authorList>
    </citation>
    <scope>NUCLEOTIDE SEQUENCE [LARGE SCALE GENOMIC DNA]</scope>
    <source>
        <strain evidence="6 7">TSA1</strain>
    </source>
</reference>
<comment type="caution">
    <text evidence="6">The sequence shown here is derived from an EMBL/GenBank/DDBJ whole genome shotgun (WGS) entry which is preliminary data.</text>
</comment>
<dbReference type="SUPFAM" id="SSF58104">
    <property type="entry name" value="Methyl-accepting chemotaxis protein (MCP) signaling domain"/>
    <property type="match status" value="1"/>
</dbReference>
<keyword evidence="1 3" id="KW-0807">Transducer</keyword>
<feature type="region of interest" description="Disordered" evidence="4">
    <location>
        <begin position="171"/>
        <end position="194"/>
    </location>
</feature>
<sequence length="194" mass="20412">MVPCTWHRRQAIAAQTNLLALNATIEAARAGEAGRGFAVVASEVEALADQTRNATQDIARHIAAIQNSTGSAVASVKELTAAMRRIDEVTAAIASAVEQQGAATREISQNVQMASSGTQTLATSIGTVSGAITETSRSADDVMGAANEVSGASERLAAEVQAFFVKLRGGPMDRRKSRDSDYRGPERRNRRNAA</sequence>
<evidence type="ECO:0000256" key="1">
    <source>
        <dbReference type="ARBA" id="ARBA00023224"/>
    </source>
</evidence>
<evidence type="ECO:0000256" key="3">
    <source>
        <dbReference type="PROSITE-ProRule" id="PRU00284"/>
    </source>
</evidence>
<evidence type="ECO:0000313" key="7">
    <source>
        <dbReference type="Proteomes" id="UP000228930"/>
    </source>
</evidence>
<dbReference type="GO" id="GO:0006935">
    <property type="term" value="P:chemotaxis"/>
    <property type="evidence" value="ECO:0007669"/>
    <property type="project" value="InterPro"/>
</dbReference>
<proteinExistence type="inferred from homology"/>
<dbReference type="AlphaFoldDB" id="A0A2M6UMG1"/>
<dbReference type="PRINTS" id="PR00260">
    <property type="entry name" value="CHEMTRNSDUCR"/>
</dbReference>
<gene>
    <name evidence="6" type="ORF">TSA1_37290</name>
</gene>
<dbReference type="EMBL" id="LFJC01000003">
    <property type="protein sequence ID" value="PIT05761.1"/>
    <property type="molecule type" value="Genomic_DNA"/>
</dbReference>
<feature type="domain" description="Methyl-accepting transducer" evidence="5">
    <location>
        <begin position="12"/>
        <end position="150"/>
    </location>
</feature>
<dbReference type="GO" id="GO:0007165">
    <property type="term" value="P:signal transduction"/>
    <property type="evidence" value="ECO:0007669"/>
    <property type="project" value="UniProtKB-KW"/>
</dbReference>
<dbReference type="Pfam" id="PF00015">
    <property type="entry name" value="MCPsignal"/>
    <property type="match status" value="1"/>
</dbReference>
<name>A0A2M6UMG1_9BRAD</name>